<sequence length="398" mass="43822">MAKVAVYMTGGIAMYKAVQVVRNLEKEGHEVRVIMTKNAERFVTSNTLAALTKYPVLDNLWSKENEASVPHVHLAHWTELALVVPATANFIAKMANGIADDAASTTMLATSAPILIVPAMNDQMWNNPATQRNLQFLKNNQVQIMEPAVGMLAEGYAAKGRMPEPDQISAWVEDLLNKKEILKGKTIVVTAGGTEEAIDPVRFIGNRSSGKMGIAIAQAAANMGAKVKLVYGNVTIPLPQDKNIELFPAPSSEDMLMQVKQEFNRSDILIMAAAVADWRMKKVADHKLKKQADQATLELTLVKTKDILREVAKQKNPDQVVVGFAAETNDLLKNAEKKLREKGADMIVANDVSQNVFGSDKDKVTILRQNGTIEEWPEMSKKEIASKLLIYVNSFIQK</sequence>
<feature type="binding site" evidence="3">
    <location>
        <position position="324"/>
    </location>
    <ligand>
        <name>CTP</name>
        <dbReference type="ChEBI" id="CHEBI:37563"/>
    </ligand>
</feature>
<keyword evidence="3" id="KW-0479">Metal-binding</keyword>
<comment type="cofactor">
    <cofactor evidence="3">
        <name>Mg(2+)</name>
        <dbReference type="ChEBI" id="CHEBI:18420"/>
    </cofactor>
</comment>
<evidence type="ECO:0000256" key="4">
    <source>
        <dbReference type="RuleBase" id="RU364078"/>
    </source>
</evidence>
<feature type="domain" description="DNA/pantothenate metabolism flavoprotein C-terminal" evidence="6">
    <location>
        <begin position="182"/>
        <end position="392"/>
    </location>
</feature>
<dbReference type="PANTHER" id="PTHR14359:SF6">
    <property type="entry name" value="PHOSPHOPANTOTHENOYLCYSTEINE DECARBOXYLASE"/>
    <property type="match status" value="1"/>
</dbReference>
<keyword evidence="3" id="KW-0511">Multifunctional enzyme</keyword>
<evidence type="ECO:0000259" key="6">
    <source>
        <dbReference type="Pfam" id="PF04127"/>
    </source>
</evidence>
<dbReference type="GO" id="GO:0004633">
    <property type="term" value="F:phosphopantothenoylcysteine decarboxylase activity"/>
    <property type="evidence" value="ECO:0007669"/>
    <property type="project" value="UniProtKB-EC"/>
</dbReference>
<keyword evidence="8" id="KW-1185">Reference proteome</keyword>
<comment type="function">
    <text evidence="3">Catalyzes two sequential steps in the biosynthesis of coenzyme A. In the first step cysteine is conjugated to 4'-phosphopantothenate to form 4-phosphopantothenoylcysteine. In the second step the latter compound is decarboxylated to form 4'-phosphopantotheine.</text>
</comment>
<dbReference type="SUPFAM" id="SSF52507">
    <property type="entry name" value="Homo-oligomeric flavin-containing Cys decarboxylases, HFCD"/>
    <property type="match status" value="1"/>
</dbReference>
<dbReference type="Gene3D" id="3.40.50.10300">
    <property type="entry name" value="CoaB-like"/>
    <property type="match status" value="1"/>
</dbReference>
<feature type="region of interest" description="Phosphopantothenoylcysteine decarboxylase" evidence="3">
    <location>
        <begin position="1"/>
        <end position="186"/>
    </location>
</feature>
<dbReference type="RefSeq" id="WP_202018058.1">
    <property type="nucleotide sequence ID" value="NZ_JAEHNR010000032.1"/>
</dbReference>
<feature type="binding site" evidence="3">
    <location>
        <position position="277"/>
    </location>
    <ligand>
        <name>CTP</name>
        <dbReference type="ChEBI" id="CHEBI:37563"/>
    </ligand>
</feature>
<evidence type="ECO:0000259" key="5">
    <source>
        <dbReference type="Pfam" id="PF02441"/>
    </source>
</evidence>
<feature type="region of interest" description="Phosphopantothenate--cysteine ligase" evidence="3">
    <location>
        <begin position="187"/>
        <end position="398"/>
    </location>
</feature>
<dbReference type="GO" id="GO:0004632">
    <property type="term" value="F:phosphopantothenate--cysteine ligase activity"/>
    <property type="evidence" value="ECO:0007669"/>
    <property type="project" value="UniProtKB-EC"/>
</dbReference>
<comment type="similarity">
    <text evidence="3 4">In the C-terminal section; belongs to the PPC synthetase family.</text>
</comment>
<evidence type="ECO:0000256" key="1">
    <source>
        <dbReference type="ARBA" id="ARBA00022793"/>
    </source>
</evidence>
<keyword evidence="3" id="KW-0460">Magnesium</keyword>
<comment type="similarity">
    <text evidence="3 4">In the N-terminal section; belongs to the HFCD (homo-oligomeric flavin containing Cys decarboxylase) superfamily.</text>
</comment>
<dbReference type="InterPro" id="IPR005252">
    <property type="entry name" value="CoaBC"/>
</dbReference>
<dbReference type="Proteomes" id="UP000640912">
    <property type="component" value="Unassembled WGS sequence"/>
</dbReference>
<dbReference type="EC" id="4.1.1.36" evidence="3"/>
<dbReference type="NCBIfam" id="TIGR00521">
    <property type="entry name" value="coaBC_dfp"/>
    <property type="match status" value="1"/>
</dbReference>
<evidence type="ECO:0000256" key="3">
    <source>
        <dbReference type="HAMAP-Rule" id="MF_02225"/>
    </source>
</evidence>
<evidence type="ECO:0000313" key="8">
    <source>
        <dbReference type="Proteomes" id="UP000640912"/>
    </source>
</evidence>
<feature type="binding site" evidence="3">
    <location>
        <position position="287"/>
    </location>
    <ligand>
        <name>CTP</name>
        <dbReference type="ChEBI" id="CHEBI:37563"/>
    </ligand>
</feature>
<dbReference type="InterPro" id="IPR007085">
    <property type="entry name" value="DNA/pantothenate-metab_flavo_C"/>
</dbReference>
<protein>
    <recommendedName>
        <fullName evidence="3">Coenzyme A biosynthesis bifunctional protein CoaBC</fullName>
    </recommendedName>
    <alternativeName>
        <fullName evidence="3">DNA/pantothenate metabolism flavoprotein</fullName>
    </alternativeName>
    <alternativeName>
        <fullName evidence="3">Phosphopantothenoylcysteine synthetase/decarboxylase</fullName>
        <shortName evidence="3">PPCS-PPCDC</shortName>
    </alternativeName>
    <domain>
        <recommendedName>
            <fullName evidence="3">Phosphopantothenoylcysteine decarboxylase</fullName>
            <shortName evidence="3">PPC decarboxylase</shortName>
            <shortName evidence="3">PPC-DC</shortName>
            <ecNumber evidence="3">4.1.1.36</ecNumber>
        </recommendedName>
        <alternativeName>
            <fullName evidence="3">CoaC</fullName>
        </alternativeName>
    </domain>
    <domain>
        <recommendedName>
            <fullName evidence="3">Phosphopantothenate--cysteine ligase</fullName>
            <ecNumber evidence="3">6.3.2.5</ecNumber>
        </recommendedName>
        <alternativeName>
            <fullName evidence="3">CoaB</fullName>
        </alternativeName>
        <alternativeName>
            <fullName evidence="3">Phosphopantothenoylcysteine synthetase</fullName>
            <shortName evidence="3">PPC synthetase</shortName>
            <shortName evidence="3">PPC-S</shortName>
        </alternativeName>
    </domain>
</protein>
<accession>A0ABS1LUJ2</accession>
<feature type="binding site" evidence="3">
    <location>
        <position position="342"/>
    </location>
    <ligand>
        <name>CTP</name>
        <dbReference type="ChEBI" id="CHEBI:37563"/>
    </ligand>
</feature>
<comment type="function">
    <text evidence="4">Catalyzes two steps in the biosynthesis of coenzyme A. In the first step cysteine is conjugated to 4'-phosphopantothenate to form 4-phosphopantothenoylcysteine, in the latter compound is decarboxylated to form 4'-phosphopantotheine.</text>
</comment>
<comment type="pathway">
    <text evidence="3 4">Cofactor biosynthesis; coenzyme A biosynthesis; CoA from (R)-pantothenate: step 2/5.</text>
</comment>
<reference evidence="7 8" key="1">
    <citation type="journal article" date="2021" name="Microorganisms">
        <title>Dual Inhibition of Salmonella enterica and Clostridium perfringens by New Probiotic Candidates Isolated from Chicken Intestinal Mucosa.</title>
        <authorList>
            <person name="Lone A."/>
            <person name="Mottawea W."/>
            <person name="Ait Chait Y."/>
            <person name="Hammami R."/>
        </authorList>
    </citation>
    <scope>NUCLEOTIDE SEQUENCE [LARGE SCALE GENOMIC DNA]</scope>
    <source>
        <strain evidence="7 8">A12</strain>
    </source>
</reference>
<dbReference type="EMBL" id="JAEHNR010000032">
    <property type="protein sequence ID" value="MBL1071866.1"/>
    <property type="molecule type" value="Genomic_DNA"/>
</dbReference>
<dbReference type="InterPro" id="IPR035929">
    <property type="entry name" value="CoaB-like_sf"/>
</dbReference>
<comment type="cofactor">
    <cofactor evidence="3">
        <name>FMN</name>
        <dbReference type="ChEBI" id="CHEBI:58210"/>
    </cofactor>
    <text evidence="3">Binds 1 FMN per subunit.</text>
</comment>
<keyword evidence="1 3" id="KW-0210">Decarboxylase</keyword>
<evidence type="ECO:0000256" key="2">
    <source>
        <dbReference type="ARBA" id="ARBA00023239"/>
    </source>
</evidence>
<name>A0ABS1LUJ2_9LACO</name>
<evidence type="ECO:0000313" key="7">
    <source>
        <dbReference type="EMBL" id="MBL1071866.1"/>
    </source>
</evidence>
<dbReference type="SUPFAM" id="SSF102645">
    <property type="entry name" value="CoaB-like"/>
    <property type="match status" value="1"/>
</dbReference>
<dbReference type="Pfam" id="PF02441">
    <property type="entry name" value="Flavoprotein"/>
    <property type="match status" value="1"/>
</dbReference>
<keyword evidence="3 4" id="KW-0288">FMN</keyword>
<comment type="caution">
    <text evidence="7">The sequence shown here is derived from an EMBL/GenBank/DDBJ whole genome shotgun (WGS) entry which is preliminary data.</text>
</comment>
<organism evidence="7 8">
    <name type="scientific">Lactobacillus kitasatonis</name>
    <dbReference type="NCBI Taxonomy" id="237446"/>
    <lineage>
        <taxon>Bacteria</taxon>
        <taxon>Bacillati</taxon>
        <taxon>Bacillota</taxon>
        <taxon>Bacilli</taxon>
        <taxon>Lactobacillales</taxon>
        <taxon>Lactobacillaceae</taxon>
        <taxon>Lactobacillus</taxon>
    </lineage>
</organism>
<dbReference type="PANTHER" id="PTHR14359">
    <property type="entry name" value="HOMO-OLIGOMERIC FLAVIN CONTAINING CYS DECARBOXYLASE FAMILY"/>
    <property type="match status" value="1"/>
</dbReference>
<proteinExistence type="inferred from homology"/>
<comment type="pathway">
    <text evidence="3 4">Cofactor biosynthesis; coenzyme A biosynthesis; CoA from (R)-pantothenate: step 3/5.</text>
</comment>
<dbReference type="HAMAP" id="MF_02225">
    <property type="entry name" value="CoaBC"/>
    <property type="match status" value="1"/>
</dbReference>
<feature type="domain" description="Flavoprotein" evidence="5">
    <location>
        <begin position="3"/>
        <end position="175"/>
    </location>
</feature>
<gene>
    <name evidence="3 7" type="primary">coaBC</name>
    <name evidence="7" type="ORF">JEM47_05085</name>
</gene>
<dbReference type="EC" id="6.3.2.5" evidence="3"/>
<comment type="catalytic activity">
    <reaction evidence="3 4">
        <text>(R)-4'-phosphopantothenate + L-cysteine + CTP = N-[(R)-4-phosphopantothenoyl]-L-cysteine + CMP + diphosphate + H(+)</text>
        <dbReference type="Rhea" id="RHEA:19397"/>
        <dbReference type="ChEBI" id="CHEBI:10986"/>
        <dbReference type="ChEBI" id="CHEBI:15378"/>
        <dbReference type="ChEBI" id="CHEBI:33019"/>
        <dbReference type="ChEBI" id="CHEBI:35235"/>
        <dbReference type="ChEBI" id="CHEBI:37563"/>
        <dbReference type="ChEBI" id="CHEBI:59458"/>
        <dbReference type="ChEBI" id="CHEBI:60377"/>
        <dbReference type="EC" id="6.3.2.5"/>
    </reaction>
</comment>
<keyword evidence="3 4" id="KW-0436">Ligase</keyword>
<comment type="caution">
    <text evidence="3">Lacks conserved residue(s) required for the propagation of feature annotation.</text>
</comment>
<keyword evidence="3 4" id="KW-0285">Flavoprotein</keyword>
<dbReference type="InterPro" id="IPR003382">
    <property type="entry name" value="Flavoprotein"/>
</dbReference>
<dbReference type="Gene3D" id="3.40.50.1950">
    <property type="entry name" value="Flavin prenyltransferase-like"/>
    <property type="match status" value="1"/>
</dbReference>
<comment type="catalytic activity">
    <reaction evidence="3 4">
        <text>N-[(R)-4-phosphopantothenoyl]-L-cysteine + H(+) = (R)-4'-phosphopantetheine + CO2</text>
        <dbReference type="Rhea" id="RHEA:16793"/>
        <dbReference type="ChEBI" id="CHEBI:15378"/>
        <dbReference type="ChEBI" id="CHEBI:16526"/>
        <dbReference type="ChEBI" id="CHEBI:59458"/>
        <dbReference type="ChEBI" id="CHEBI:61723"/>
        <dbReference type="EC" id="4.1.1.36"/>
    </reaction>
</comment>
<dbReference type="InterPro" id="IPR036551">
    <property type="entry name" value="Flavin_trans-like"/>
</dbReference>
<feature type="binding site" evidence="3">
    <location>
        <position position="338"/>
    </location>
    <ligand>
        <name>CTP</name>
        <dbReference type="ChEBI" id="CHEBI:37563"/>
    </ligand>
</feature>
<dbReference type="Pfam" id="PF04127">
    <property type="entry name" value="DFP"/>
    <property type="match status" value="1"/>
</dbReference>
<keyword evidence="2 3" id="KW-0456">Lyase</keyword>